<dbReference type="SMART" id="SM00388">
    <property type="entry name" value="HisKA"/>
    <property type="match status" value="1"/>
</dbReference>
<keyword evidence="16" id="KW-1185">Reference proteome</keyword>
<feature type="transmembrane region" description="Helical" evidence="12">
    <location>
        <begin position="40"/>
        <end position="63"/>
    </location>
</feature>
<dbReference type="PROSITE" id="PS50109">
    <property type="entry name" value="HIS_KIN"/>
    <property type="match status" value="1"/>
</dbReference>
<evidence type="ECO:0000259" key="13">
    <source>
        <dbReference type="PROSITE" id="PS50109"/>
    </source>
</evidence>
<evidence type="ECO:0000256" key="1">
    <source>
        <dbReference type="ARBA" id="ARBA00000085"/>
    </source>
</evidence>
<accession>A0A3G3K1B5</accession>
<feature type="domain" description="HAMP" evidence="14">
    <location>
        <begin position="64"/>
        <end position="116"/>
    </location>
</feature>
<dbReference type="Pfam" id="PF00672">
    <property type="entry name" value="HAMP"/>
    <property type="match status" value="1"/>
</dbReference>
<organism evidence="15 16">
    <name type="scientific">Cohnella candidum</name>
    <dbReference type="NCBI Taxonomy" id="2674991"/>
    <lineage>
        <taxon>Bacteria</taxon>
        <taxon>Bacillati</taxon>
        <taxon>Bacillota</taxon>
        <taxon>Bacilli</taxon>
        <taxon>Bacillales</taxon>
        <taxon>Paenibacillaceae</taxon>
        <taxon>Cohnella</taxon>
    </lineage>
</organism>
<comment type="subcellular location">
    <subcellularLocation>
        <location evidence="2">Cell membrane</location>
        <topology evidence="2">Multi-pass membrane protein</topology>
    </subcellularLocation>
</comment>
<keyword evidence="4" id="KW-1003">Cell membrane</keyword>
<keyword evidence="11 12" id="KW-0472">Membrane</keyword>
<dbReference type="CDD" id="cd06225">
    <property type="entry name" value="HAMP"/>
    <property type="match status" value="1"/>
</dbReference>
<dbReference type="InterPro" id="IPR005467">
    <property type="entry name" value="His_kinase_dom"/>
</dbReference>
<proteinExistence type="predicted"/>
<dbReference type="InterPro" id="IPR003660">
    <property type="entry name" value="HAMP_dom"/>
</dbReference>
<dbReference type="InterPro" id="IPR036890">
    <property type="entry name" value="HATPase_C_sf"/>
</dbReference>
<evidence type="ECO:0000259" key="14">
    <source>
        <dbReference type="PROSITE" id="PS50885"/>
    </source>
</evidence>
<dbReference type="Gene3D" id="6.10.340.10">
    <property type="match status" value="1"/>
</dbReference>
<dbReference type="GO" id="GO:0005524">
    <property type="term" value="F:ATP binding"/>
    <property type="evidence" value="ECO:0007669"/>
    <property type="project" value="UniProtKB-KW"/>
</dbReference>
<evidence type="ECO:0000256" key="10">
    <source>
        <dbReference type="ARBA" id="ARBA00023012"/>
    </source>
</evidence>
<dbReference type="SMART" id="SM00304">
    <property type="entry name" value="HAMP"/>
    <property type="match status" value="1"/>
</dbReference>
<dbReference type="Pfam" id="PF02518">
    <property type="entry name" value="HATPase_c"/>
    <property type="match status" value="1"/>
</dbReference>
<dbReference type="EMBL" id="CP033433">
    <property type="protein sequence ID" value="AYQ74248.1"/>
    <property type="molecule type" value="Genomic_DNA"/>
</dbReference>
<dbReference type="EC" id="2.7.13.3" evidence="3"/>
<keyword evidence="7" id="KW-0547">Nucleotide-binding</keyword>
<dbReference type="CDD" id="cd00082">
    <property type="entry name" value="HisKA"/>
    <property type="match status" value="1"/>
</dbReference>
<dbReference type="InterPro" id="IPR003661">
    <property type="entry name" value="HisK_dim/P_dom"/>
</dbReference>
<dbReference type="InterPro" id="IPR050736">
    <property type="entry name" value="Sensor_HK_Regulatory"/>
</dbReference>
<evidence type="ECO:0000256" key="6">
    <source>
        <dbReference type="ARBA" id="ARBA00022679"/>
    </source>
</evidence>
<keyword evidence="12" id="KW-0812">Transmembrane</keyword>
<dbReference type="CDD" id="cd00075">
    <property type="entry name" value="HATPase"/>
    <property type="match status" value="1"/>
</dbReference>
<reference evidence="15 16" key="1">
    <citation type="submission" date="2018-10" db="EMBL/GenBank/DDBJ databases">
        <title>Genome Sequence of Cohnella sp.</title>
        <authorList>
            <person name="Srinivasan S."/>
            <person name="Kim M.K."/>
        </authorList>
    </citation>
    <scope>NUCLEOTIDE SEQUENCE [LARGE SCALE GENOMIC DNA]</scope>
    <source>
        <strain evidence="15 16">18JY8-7</strain>
    </source>
</reference>
<dbReference type="Proteomes" id="UP000269097">
    <property type="component" value="Chromosome"/>
</dbReference>
<comment type="catalytic activity">
    <reaction evidence="1">
        <text>ATP + protein L-histidine = ADP + protein N-phospho-L-histidine.</text>
        <dbReference type="EC" id="2.7.13.3"/>
    </reaction>
</comment>
<feature type="domain" description="Histidine kinase" evidence="13">
    <location>
        <begin position="131"/>
        <end position="350"/>
    </location>
</feature>
<dbReference type="PANTHER" id="PTHR43711:SF1">
    <property type="entry name" value="HISTIDINE KINASE 1"/>
    <property type="match status" value="1"/>
</dbReference>
<dbReference type="Gene3D" id="1.10.287.130">
    <property type="match status" value="1"/>
</dbReference>
<keyword evidence="6" id="KW-0808">Transferase</keyword>
<evidence type="ECO:0000256" key="11">
    <source>
        <dbReference type="ARBA" id="ARBA00023136"/>
    </source>
</evidence>
<dbReference type="PANTHER" id="PTHR43711">
    <property type="entry name" value="TWO-COMPONENT HISTIDINE KINASE"/>
    <property type="match status" value="1"/>
</dbReference>
<keyword evidence="10" id="KW-0902">Two-component regulatory system</keyword>
<dbReference type="SMART" id="SM00387">
    <property type="entry name" value="HATPase_c"/>
    <property type="match status" value="1"/>
</dbReference>
<keyword evidence="12" id="KW-1133">Transmembrane helix</keyword>
<evidence type="ECO:0000256" key="3">
    <source>
        <dbReference type="ARBA" id="ARBA00012438"/>
    </source>
</evidence>
<evidence type="ECO:0000256" key="8">
    <source>
        <dbReference type="ARBA" id="ARBA00022777"/>
    </source>
</evidence>
<dbReference type="InterPro" id="IPR036097">
    <property type="entry name" value="HisK_dim/P_sf"/>
</dbReference>
<keyword evidence="8 15" id="KW-0418">Kinase</keyword>
<feature type="transmembrane region" description="Helical" evidence="12">
    <location>
        <begin position="12"/>
        <end position="34"/>
    </location>
</feature>
<dbReference type="FunFam" id="1.10.287.130:FF:000001">
    <property type="entry name" value="Two-component sensor histidine kinase"/>
    <property type="match status" value="1"/>
</dbReference>
<dbReference type="SUPFAM" id="SSF55874">
    <property type="entry name" value="ATPase domain of HSP90 chaperone/DNA topoisomerase II/histidine kinase"/>
    <property type="match status" value="1"/>
</dbReference>
<evidence type="ECO:0000256" key="4">
    <source>
        <dbReference type="ARBA" id="ARBA00022475"/>
    </source>
</evidence>
<dbReference type="InterPro" id="IPR003594">
    <property type="entry name" value="HATPase_dom"/>
</dbReference>
<protein>
    <recommendedName>
        <fullName evidence="3">histidine kinase</fullName>
        <ecNumber evidence="3">2.7.13.3</ecNumber>
    </recommendedName>
</protein>
<dbReference type="InterPro" id="IPR004358">
    <property type="entry name" value="Sig_transdc_His_kin-like_C"/>
</dbReference>
<dbReference type="Pfam" id="PF00512">
    <property type="entry name" value="HisKA"/>
    <property type="match status" value="1"/>
</dbReference>
<evidence type="ECO:0000256" key="2">
    <source>
        <dbReference type="ARBA" id="ARBA00004651"/>
    </source>
</evidence>
<evidence type="ECO:0000313" key="16">
    <source>
        <dbReference type="Proteomes" id="UP000269097"/>
    </source>
</evidence>
<sequence length="360" mass="39409">MKWRGVKLRPYLLAANAVSLVTVLGLLFFCYSRMILNREAFLWLGGATLAAGLLSFAVHYALIRPLERSVNRIGEASKEIASGAYGAEVPIVGPAEFRQLAGRFNGMSRRLAESFSRLRQAEISRRELVANVAHDLRTPLALLQSHAEALQDGVVRDEETVRRYLGTIRSESVRLAGLVQDLFELSAIDAGAEAYRPDKISLEDVLVETLNAYAPRLEGKRLEARVTLPEPTPIVETMDRSLRRIVGNLLDNAIRHSPEGGSILISAADIGGHLLVVRVQDEGEGVPEAERERIFERFYRADPSRRRDGSGGGLGLAIAKALAERHGGAIGVEPGPGTGSVFWFTVPLAVLSDTERRERA</sequence>
<evidence type="ECO:0000256" key="7">
    <source>
        <dbReference type="ARBA" id="ARBA00022741"/>
    </source>
</evidence>
<dbReference type="PROSITE" id="PS50885">
    <property type="entry name" value="HAMP"/>
    <property type="match status" value="1"/>
</dbReference>
<keyword evidence="9" id="KW-0067">ATP-binding</keyword>
<dbReference type="SUPFAM" id="SSF47384">
    <property type="entry name" value="Homodimeric domain of signal transducing histidine kinase"/>
    <property type="match status" value="1"/>
</dbReference>
<keyword evidence="5" id="KW-0597">Phosphoprotein</keyword>
<gene>
    <name evidence="15" type="ORF">EAV92_17750</name>
</gene>
<dbReference type="KEGG" id="coh:EAV92_17750"/>
<dbReference type="PRINTS" id="PR00344">
    <property type="entry name" value="BCTRLSENSOR"/>
</dbReference>
<dbReference type="Gene3D" id="3.30.565.10">
    <property type="entry name" value="Histidine kinase-like ATPase, C-terminal domain"/>
    <property type="match status" value="1"/>
</dbReference>
<evidence type="ECO:0000256" key="9">
    <source>
        <dbReference type="ARBA" id="ARBA00022840"/>
    </source>
</evidence>
<dbReference type="GO" id="GO:0000155">
    <property type="term" value="F:phosphorelay sensor kinase activity"/>
    <property type="evidence" value="ECO:0007669"/>
    <property type="project" value="InterPro"/>
</dbReference>
<dbReference type="GO" id="GO:0005886">
    <property type="term" value="C:plasma membrane"/>
    <property type="evidence" value="ECO:0007669"/>
    <property type="project" value="UniProtKB-SubCell"/>
</dbReference>
<evidence type="ECO:0000313" key="15">
    <source>
        <dbReference type="EMBL" id="AYQ74248.1"/>
    </source>
</evidence>
<evidence type="ECO:0000256" key="12">
    <source>
        <dbReference type="SAM" id="Phobius"/>
    </source>
</evidence>
<evidence type="ECO:0000256" key="5">
    <source>
        <dbReference type="ARBA" id="ARBA00022553"/>
    </source>
</evidence>
<dbReference type="RefSeq" id="WP_123042329.1">
    <property type="nucleotide sequence ID" value="NZ_CP033433.1"/>
</dbReference>
<dbReference type="FunFam" id="3.30.565.10:FF:000006">
    <property type="entry name" value="Sensor histidine kinase WalK"/>
    <property type="match status" value="1"/>
</dbReference>
<dbReference type="AlphaFoldDB" id="A0A3G3K1B5"/>
<name>A0A3G3K1B5_9BACL</name>